<dbReference type="Pfam" id="PF00535">
    <property type="entry name" value="Glycos_transf_2"/>
    <property type="match status" value="1"/>
</dbReference>
<sequence>MNKQTNNVSEITERNGLKVLITGGYGFIGKYLAKYLHNRGDHVRIVDISQDLSERPENYCTEFINGDLRDLSICRKAVKGVDWVFHFASNTGGIGLIHELNNFATYKNNHLITVNIAQASIEAGIKRFFYASSACIYPQEKQLNPNEMNLKLKETDAWYLDDKEPGPNPEGLYGREKLNGEIFLMEFKSSTKIRIARFHNIFGEGNNWVGGRENALASLIRKAICSTNEKGNYKMEIWGSGDQRRSFLYIEDCVDAIIKLMESDYSKPLNIGSDNAISIRELAYIAFETIGIAREQVRLITDENKPVGVQNRNSDNTLISQVLGWSPKTSIRKGMERTMMWIKYEIEKELNKCENELMKKELKENYRKSNVPKILKEGIKFGILLPITSRGLESPKDCLNNLHNFAQSVYETTQIDIAGMNGIKFSLKFFIGIDKDDALFHPIENNIAEQILKEHGFDDIETREFDLPPGFICKIWHDLAIDAYNQTCDYIVLLGDDIIIESTNWMSKVHEEFMKISIEKKVPCGFGIVAFTELTFPGFPTFPVMSRLNIEIFNGEPFPDVFTNQDADPFLFQLYRRFGCSIMSKKIKLMNLIGGSKKPRYKRTFHDWSFSVLDNAVLSVEKWMHKNIENPTPKLLTLDIIVPTYRVQMQYLEPIIRLKGSNTASTSIIFIVDNPNSPYIQHLKKFEYDAFIRIRVQGKNLGASEARNRGLSESNADYVLFLDDDVIPQPDILIEAEKVIRKYPNACGFVGCTKFPDPHEAIFTSAVKMAGVTYFWDITEHIEENVPWGVTANLLVRRYKDNVKFDTQFPKTGGGEDIDYCLKKSKFFTQNIRDGEGFRGAPSVRAVHPWWNNGKRSYLRFFKWAYGDGKLIKMYPEYSYRDNFPNNAELLLMHLSLLIILLLTKILISNKILNELTFFTNMSLLLVIVANMFIDIIRFVILDPESYVPELKGYRRIIAAAESTMIRIASESGRLYGMLSRKEWDYVGWRFDWFTGRLGDDTKNIEKQFSMMRFSVWAFFALIAFLFACFTN</sequence>
<evidence type="ECO:0000259" key="3">
    <source>
        <dbReference type="Pfam" id="PF01370"/>
    </source>
</evidence>
<keyword evidence="1" id="KW-0812">Transmembrane</keyword>
<evidence type="ECO:0000313" key="5">
    <source>
        <dbReference type="Proteomes" id="UP000789405"/>
    </source>
</evidence>
<feature type="transmembrane region" description="Helical" evidence="1">
    <location>
        <begin position="890"/>
        <end position="908"/>
    </location>
</feature>
<dbReference type="InterPro" id="IPR036291">
    <property type="entry name" value="NAD(P)-bd_dom_sf"/>
</dbReference>
<gene>
    <name evidence="4" type="ORF">DERYTH_LOCUS620</name>
</gene>
<dbReference type="PANTHER" id="PTHR43245:SF13">
    <property type="entry name" value="UDP-D-APIOSE_UDP-D-XYLOSE SYNTHASE 2"/>
    <property type="match status" value="1"/>
</dbReference>
<dbReference type="InterPro" id="IPR029044">
    <property type="entry name" value="Nucleotide-diphossugar_trans"/>
</dbReference>
<proteinExistence type="predicted"/>
<dbReference type="InterPro" id="IPR050177">
    <property type="entry name" value="Lipid_A_modif_metabolic_enz"/>
</dbReference>
<protein>
    <submittedName>
        <fullName evidence="4">4117_t:CDS:1</fullName>
    </submittedName>
</protein>
<feature type="domain" description="Glycosyltransferase 2-like" evidence="2">
    <location>
        <begin position="640"/>
        <end position="747"/>
    </location>
</feature>
<dbReference type="SUPFAM" id="SSF53448">
    <property type="entry name" value="Nucleotide-diphospho-sugar transferases"/>
    <property type="match status" value="1"/>
</dbReference>
<dbReference type="InterPro" id="IPR001509">
    <property type="entry name" value="Epimerase_deHydtase"/>
</dbReference>
<evidence type="ECO:0000259" key="2">
    <source>
        <dbReference type="Pfam" id="PF00535"/>
    </source>
</evidence>
<keyword evidence="1" id="KW-1133">Transmembrane helix</keyword>
<feature type="transmembrane region" description="Helical" evidence="1">
    <location>
        <begin position="1014"/>
        <end position="1031"/>
    </location>
</feature>
<organism evidence="4 5">
    <name type="scientific">Dentiscutata erythropus</name>
    <dbReference type="NCBI Taxonomy" id="1348616"/>
    <lineage>
        <taxon>Eukaryota</taxon>
        <taxon>Fungi</taxon>
        <taxon>Fungi incertae sedis</taxon>
        <taxon>Mucoromycota</taxon>
        <taxon>Glomeromycotina</taxon>
        <taxon>Glomeromycetes</taxon>
        <taxon>Diversisporales</taxon>
        <taxon>Gigasporaceae</taxon>
        <taxon>Dentiscutata</taxon>
    </lineage>
</organism>
<comment type="caution">
    <text evidence="4">The sequence shown here is derived from an EMBL/GenBank/DDBJ whole genome shotgun (WGS) entry which is preliminary data.</text>
</comment>
<dbReference type="AlphaFoldDB" id="A0A9N8YWS5"/>
<evidence type="ECO:0000256" key="1">
    <source>
        <dbReference type="SAM" id="Phobius"/>
    </source>
</evidence>
<accession>A0A9N8YWS5</accession>
<dbReference type="Gene3D" id="3.90.25.10">
    <property type="entry name" value="UDP-galactose 4-epimerase, domain 1"/>
    <property type="match status" value="1"/>
</dbReference>
<dbReference type="Gene3D" id="3.90.550.10">
    <property type="entry name" value="Spore Coat Polysaccharide Biosynthesis Protein SpsA, Chain A"/>
    <property type="match status" value="1"/>
</dbReference>
<feature type="domain" description="NAD-dependent epimerase/dehydratase" evidence="3">
    <location>
        <begin position="19"/>
        <end position="272"/>
    </location>
</feature>
<dbReference type="EMBL" id="CAJVPY010000143">
    <property type="protein sequence ID" value="CAG8453067.1"/>
    <property type="molecule type" value="Genomic_DNA"/>
</dbReference>
<reference evidence="4" key="1">
    <citation type="submission" date="2021-06" db="EMBL/GenBank/DDBJ databases">
        <authorList>
            <person name="Kallberg Y."/>
            <person name="Tangrot J."/>
            <person name="Rosling A."/>
        </authorList>
    </citation>
    <scope>NUCLEOTIDE SEQUENCE</scope>
    <source>
        <strain evidence="4">MA453B</strain>
    </source>
</reference>
<feature type="transmembrane region" description="Helical" evidence="1">
    <location>
        <begin position="920"/>
        <end position="941"/>
    </location>
</feature>
<evidence type="ECO:0000313" key="4">
    <source>
        <dbReference type="EMBL" id="CAG8453067.1"/>
    </source>
</evidence>
<dbReference type="Proteomes" id="UP000789405">
    <property type="component" value="Unassembled WGS sequence"/>
</dbReference>
<name>A0A9N8YWS5_9GLOM</name>
<keyword evidence="5" id="KW-1185">Reference proteome</keyword>
<keyword evidence="1" id="KW-0472">Membrane</keyword>
<dbReference type="Pfam" id="PF01370">
    <property type="entry name" value="Epimerase"/>
    <property type="match status" value="1"/>
</dbReference>
<dbReference type="OrthoDB" id="331544at2759"/>
<dbReference type="InterPro" id="IPR001173">
    <property type="entry name" value="Glyco_trans_2-like"/>
</dbReference>
<dbReference type="SUPFAM" id="SSF51735">
    <property type="entry name" value="NAD(P)-binding Rossmann-fold domains"/>
    <property type="match status" value="1"/>
</dbReference>
<dbReference type="Gene3D" id="3.40.50.720">
    <property type="entry name" value="NAD(P)-binding Rossmann-like Domain"/>
    <property type="match status" value="1"/>
</dbReference>
<dbReference type="PANTHER" id="PTHR43245">
    <property type="entry name" value="BIFUNCTIONAL POLYMYXIN RESISTANCE PROTEIN ARNA"/>
    <property type="match status" value="1"/>
</dbReference>